<evidence type="ECO:0000313" key="5">
    <source>
        <dbReference type="EMBL" id="KAL2610426.1"/>
    </source>
</evidence>
<dbReference type="FunFam" id="2.60.40.420:FF:000034">
    <property type="entry name" value="Cupredoxin superfamily protein"/>
    <property type="match status" value="1"/>
</dbReference>
<proteinExistence type="predicted"/>
<organism evidence="5 6">
    <name type="scientific">Riccia fluitans</name>
    <dbReference type="NCBI Taxonomy" id="41844"/>
    <lineage>
        <taxon>Eukaryota</taxon>
        <taxon>Viridiplantae</taxon>
        <taxon>Streptophyta</taxon>
        <taxon>Embryophyta</taxon>
        <taxon>Marchantiophyta</taxon>
        <taxon>Marchantiopsida</taxon>
        <taxon>Marchantiidae</taxon>
        <taxon>Marchantiales</taxon>
        <taxon>Ricciaceae</taxon>
        <taxon>Riccia</taxon>
    </lineage>
</organism>
<dbReference type="EMBL" id="JBHFFA010000008">
    <property type="protein sequence ID" value="KAL2610426.1"/>
    <property type="molecule type" value="Genomic_DNA"/>
</dbReference>
<keyword evidence="6" id="KW-1185">Reference proteome</keyword>
<dbReference type="PANTHER" id="PTHR33021:SF339">
    <property type="entry name" value="OS07G0570600 PROTEIN"/>
    <property type="match status" value="1"/>
</dbReference>
<gene>
    <name evidence="5" type="ORF">R1flu_028999</name>
</gene>
<dbReference type="Gene3D" id="2.60.40.420">
    <property type="entry name" value="Cupredoxins - blue copper proteins"/>
    <property type="match status" value="1"/>
</dbReference>
<dbReference type="AlphaFoldDB" id="A0ABD1XR64"/>
<evidence type="ECO:0000256" key="3">
    <source>
        <dbReference type="SAM" id="SignalP"/>
    </source>
</evidence>
<sequence length="133" mass="14883">MDCLFRKVSIAVVVTTMLIGLSHARYELPPRPGPCTMVVGGDAGWRVGYDYKSWGNEVPVHVGDTLEFRYKIGDHTVTVVKDRVSFDNCDTSDPAEEHDDGDTKITLQEPGWIYFVDKYHCSEGVKMANNILS</sequence>
<evidence type="ECO:0000259" key="4">
    <source>
        <dbReference type="PROSITE" id="PS51485"/>
    </source>
</evidence>
<dbReference type="PANTHER" id="PTHR33021">
    <property type="entry name" value="BLUE COPPER PROTEIN"/>
    <property type="match status" value="1"/>
</dbReference>
<feature type="chain" id="PRO_5044809356" description="Phytocyanin domain-containing protein" evidence="3">
    <location>
        <begin position="25"/>
        <end position="133"/>
    </location>
</feature>
<dbReference type="SUPFAM" id="SSF49503">
    <property type="entry name" value="Cupredoxins"/>
    <property type="match status" value="1"/>
</dbReference>
<evidence type="ECO:0000256" key="1">
    <source>
        <dbReference type="ARBA" id="ARBA00023157"/>
    </source>
</evidence>
<comment type="caution">
    <text evidence="5">The sequence shown here is derived from an EMBL/GenBank/DDBJ whole genome shotgun (WGS) entry which is preliminary data.</text>
</comment>
<dbReference type="PROSITE" id="PS51485">
    <property type="entry name" value="PHYTOCYANIN"/>
    <property type="match status" value="1"/>
</dbReference>
<evidence type="ECO:0000256" key="2">
    <source>
        <dbReference type="ARBA" id="ARBA00023180"/>
    </source>
</evidence>
<evidence type="ECO:0000313" key="6">
    <source>
        <dbReference type="Proteomes" id="UP001605036"/>
    </source>
</evidence>
<dbReference type="InterPro" id="IPR008972">
    <property type="entry name" value="Cupredoxin"/>
</dbReference>
<reference evidence="5 6" key="1">
    <citation type="submission" date="2024-09" db="EMBL/GenBank/DDBJ databases">
        <title>Chromosome-scale assembly of Riccia fluitans.</title>
        <authorList>
            <person name="Paukszto L."/>
            <person name="Sawicki J."/>
            <person name="Karawczyk K."/>
            <person name="Piernik-Szablinska J."/>
            <person name="Szczecinska M."/>
            <person name="Mazdziarz M."/>
        </authorList>
    </citation>
    <scope>NUCLEOTIDE SEQUENCE [LARGE SCALE GENOMIC DNA]</scope>
    <source>
        <strain evidence="5">Rf_01</strain>
        <tissue evidence="5">Aerial parts of the thallus</tissue>
    </source>
</reference>
<keyword evidence="3" id="KW-0732">Signal</keyword>
<feature type="domain" description="Phytocyanin" evidence="4">
    <location>
        <begin position="35"/>
        <end position="133"/>
    </location>
</feature>
<keyword evidence="1" id="KW-1015">Disulfide bond</keyword>
<dbReference type="Pfam" id="PF02298">
    <property type="entry name" value="Cu_bind_like"/>
    <property type="match status" value="1"/>
</dbReference>
<protein>
    <recommendedName>
        <fullName evidence="4">Phytocyanin domain-containing protein</fullName>
    </recommendedName>
</protein>
<dbReference type="InterPro" id="IPR039391">
    <property type="entry name" value="Phytocyanin-like"/>
</dbReference>
<accession>A0ABD1XR64</accession>
<name>A0ABD1XR64_9MARC</name>
<dbReference type="Proteomes" id="UP001605036">
    <property type="component" value="Unassembled WGS sequence"/>
</dbReference>
<dbReference type="InterPro" id="IPR003245">
    <property type="entry name" value="Phytocyanin_dom"/>
</dbReference>
<keyword evidence="2" id="KW-0325">Glycoprotein</keyword>
<feature type="signal peptide" evidence="3">
    <location>
        <begin position="1"/>
        <end position="24"/>
    </location>
</feature>